<reference evidence="1" key="1">
    <citation type="submission" date="2018-02" db="EMBL/GenBank/DDBJ databases">
        <title>Rhizophora mucronata_Transcriptome.</title>
        <authorList>
            <person name="Meera S.P."/>
            <person name="Sreeshan A."/>
            <person name="Augustine A."/>
        </authorList>
    </citation>
    <scope>NUCLEOTIDE SEQUENCE</scope>
    <source>
        <tissue evidence="1">Leaf</tissue>
    </source>
</reference>
<name>A0A2P2IZQ8_RHIMU</name>
<dbReference type="AlphaFoldDB" id="A0A2P2IZQ8"/>
<dbReference type="EMBL" id="GGEC01006204">
    <property type="protein sequence ID" value="MBW86687.1"/>
    <property type="molecule type" value="Transcribed_RNA"/>
</dbReference>
<accession>A0A2P2IZQ8</accession>
<protein>
    <submittedName>
        <fullName evidence="1">Uncharacterized protein</fullName>
    </submittedName>
</protein>
<sequence length="37" mass="4073">MAEFLDSAPPICSRVIKFLDSARTASLFEEDPETTPS</sequence>
<organism evidence="1">
    <name type="scientific">Rhizophora mucronata</name>
    <name type="common">Asiatic mangrove</name>
    <dbReference type="NCBI Taxonomy" id="61149"/>
    <lineage>
        <taxon>Eukaryota</taxon>
        <taxon>Viridiplantae</taxon>
        <taxon>Streptophyta</taxon>
        <taxon>Embryophyta</taxon>
        <taxon>Tracheophyta</taxon>
        <taxon>Spermatophyta</taxon>
        <taxon>Magnoliopsida</taxon>
        <taxon>eudicotyledons</taxon>
        <taxon>Gunneridae</taxon>
        <taxon>Pentapetalae</taxon>
        <taxon>rosids</taxon>
        <taxon>fabids</taxon>
        <taxon>Malpighiales</taxon>
        <taxon>Rhizophoraceae</taxon>
        <taxon>Rhizophora</taxon>
    </lineage>
</organism>
<evidence type="ECO:0000313" key="1">
    <source>
        <dbReference type="EMBL" id="MBW86687.1"/>
    </source>
</evidence>
<proteinExistence type="predicted"/>